<evidence type="ECO:0000313" key="1">
    <source>
        <dbReference type="EMBL" id="KAJ2007394.1"/>
    </source>
</evidence>
<dbReference type="AlphaFoldDB" id="A0A9W8EHI5"/>
<comment type="caution">
    <text evidence="1">The sequence shown here is derived from an EMBL/GenBank/DDBJ whole genome shotgun (WGS) entry which is preliminary data.</text>
</comment>
<reference evidence="1" key="1">
    <citation type="submission" date="2022-07" db="EMBL/GenBank/DDBJ databases">
        <title>Phylogenomic reconstructions and comparative analyses of Kickxellomycotina fungi.</title>
        <authorList>
            <person name="Reynolds N.K."/>
            <person name="Stajich J.E."/>
            <person name="Barry K."/>
            <person name="Grigoriev I.V."/>
            <person name="Crous P."/>
            <person name="Smith M.E."/>
        </authorList>
    </citation>
    <scope>NUCLEOTIDE SEQUENCE</scope>
    <source>
        <strain evidence="1">IMI 214461</strain>
    </source>
</reference>
<name>A0A9W8EHI5_9FUNG</name>
<dbReference type="OrthoDB" id="273230at2759"/>
<proteinExistence type="predicted"/>
<accession>A0A9W8EHI5</accession>
<dbReference type="PANTHER" id="PTHR35706:SF1">
    <property type="entry name" value="EMBRYOGENESIS-LIKE PROTEIN"/>
    <property type="match status" value="1"/>
</dbReference>
<keyword evidence="2" id="KW-1185">Reference proteome</keyword>
<dbReference type="EMBL" id="JANBQF010000028">
    <property type="protein sequence ID" value="KAJ2007394.1"/>
    <property type="molecule type" value="Genomic_DNA"/>
</dbReference>
<dbReference type="InterPro" id="IPR053325">
    <property type="entry name" value="H3-Acetyl_Activator"/>
</dbReference>
<sequence length="132" mass="14706">MLRRFVITHTQALFAHAHGRARVPLPAARLLAMSSAPGAKAADLDKEIEAITDLATTAKDEMDFAEESRNSVYYNDDKMAAHDAVEEMSAAYNALLMRLSDSDRSTIETRIGMRIKEIQSAYEIMTLNDLED</sequence>
<dbReference type="Proteomes" id="UP001150907">
    <property type="component" value="Unassembled WGS sequence"/>
</dbReference>
<protein>
    <submittedName>
        <fullName evidence="1">Uncharacterized protein</fullName>
    </submittedName>
</protein>
<organism evidence="1 2">
    <name type="scientific">Coemansia thaxteri</name>
    <dbReference type="NCBI Taxonomy" id="2663907"/>
    <lineage>
        <taxon>Eukaryota</taxon>
        <taxon>Fungi</taxon>
        <taxon>Fungi incertae sedis</taxon>
        <taxon>Zoopagomycota</taxon>
        <taxon>Kickxellomycotina</taxon>
        <taxon>Kickxellomycetes</taxon>
        <taxon>Kickxellales</taxon>
        <taxon>Kickxellaceae</taxon>
        <taxon>Coemansia</taxon>
    </lineage>
</organism>
<evidence type="ECO:0000313" key="2">
    <source>
        <dbReference type="Proteomes" id="UP001150907"/>
    </source>
</evidence>
<dbReference type="PANTHER" id="PTHR35706">
    <property type="entry name" value="F14O23.11 PROTEIN"/>
    <property type="match status" value="1"/>
</dbReference>
<gene>
    <name evidence="1" type="ORF">H4R26_000817</name>
</gene>